<dbReference type="InParanoid" id="A0A024FXD7"/>
<evidence type="ECO:0000313" key="2">
    <source>
        <dbReference type="Proteomes" id="UP000053237"/>
    </source>
</evidence>
<evidence type="ECO:0000313" key="1">
    <source>
        <dbReference type="EMBL" id="CCI11686.1"/>
    </source>
</evidence>
<organism evidence="1 2">
    <name type="scientific">Albugo candida</name>
    <dbReference type="NCBI Taxonomy" id="65357"/>
    <lineage>
        <taxon>Eukaryota</taxon>
        <taxon>Sar</taxon>
        <taxon>Stramenopiles</taxon>
        <taxon>Oomycota</taxon>
        <taxon>Peronosporomycetes</taxon>
        <taxon>Albuginales</taxon>
        <taxon>Albuginaceae</taxon>
        <taxon>Albugo</taxon>
    </lineage>
</organism>
<gene>
    <name evidence="1" type="ORF">BN9_133080</name>
</gene>
<keyword evidence="2" id="KW-1185">Reference proteome</keyword>
<dbReference type="Proteomes" id="UP000053237">
    <property type="component" value="Unassembled WGS sequence"/>
</dbReference>
<name>A0A024FXD7_9STRA</name>
<protein>
    <submittedName>
        <fullName evidence="1">Uncharacterized protein</fullName>
    </submittedName>
</protein>
<reference evidence="1 2" key="1">
    <citation type="submission" date="2012-05" db="EMBL/GenBank/DDBJ databases">
        <title>Recombination and specialization in a pathogen metapopulation.</title>
        <authorList>
            <person name="Gardiner A."/>
            <person name="Kemen E."/>
            <person name="Schultz-Larsen T."/>
            <person name="MacLean D."/>
            <person name="Van Oosterhout C."/>
            <person name="Jones J.D.G."/>
        </authorList>
    </citation>
    <scope>NUCLEOTIDE SEQUENCE [LARGE SCALE GENOMIC DNA]</scope>
    <source>
        <strain evidence="1 2">Ac Nc2</strain>
    </source>
</reference>
<dbReference type="EMBL" id="CAIX01001558">
    <property type="protein sequence ID" value="CCI11686.1"/>
    <property type="molecule type" value="Genomic_DNA"/>
</dbReference>
<dbReference type="OrthoDB" id="4327540at2759"/>
<proteinExistence type="predicted"/>
<dbReference type="AlphaFoldDB" id="A0A024FXD7"/>
<comment type="caution">
    <text evidence="1">The sequence shown here is derived from an EMBL/GenBank/DDBJ whole genome shotgun (WGS) entry which is preliminary data.</text>
</comment>
<accession>A0A024FXD7</accession>
<sequence>MGYPCAHAFRHQVIPLSVNDFDQHWWLITDEYEDVSNHRKRALLEHVLAVPETEIRDPVQVRTRGRPSSSTKRLPSKLEHVTAFLDAPVHRRRCRKCQKTGDNARSCRQKATEAPTALTTLATPATVDLDIDLD</sequence>